<accession>A0A1X2G6T9</accession>
<sequence>MASTPLPELNRSSEPEFSLAYVERLLSQVGLERRYEKQHLQALLQALLQRQKQLRIFFLTIDALQQHYRRLRHSQQQLMQRLEDDMDDHELRRRQFCKDQRETEKDLTELERQLQHVRAYCEQRRDKRAKRERQYHDLYRLPVINAQLKKKYLRARDKTSVAEQDLSDLHHAIEQVRADLKDQQQSWMGAQQTLARLDQQHKDASLALTQQRQLVQHLLQAQGFWCQFDTRHLQPCLIWLQQRLGRSPSFPTPGTPSLFSSSSPALDRLASASSPSLLQDDDQWTDLRLMAAHYEQAEQHGLATWPELIQGNDQVQYDCTHCLETFDGWPFLDKVYTSQLLCADCYRATRGSMVLEKKLRRWIPNNAQGQPVVNVRRLSSSFFNSTLLSPASKSTLMQECRPLLKKMKSALVLNPSRRSVVL</sequence>
<dbReference type="AlphaFoldDB" id="A0A1X2G6T9"/>
<dbReference type="OrthoDB" id="2351770at2759"/>
<proteinExistence type="predicted"/>
<evidence type="ECO:0000256" key="1">
    <source>
        <dbReference type="SAM" id="Coils"/>
    </source>
</evidence>
<evidence type="ECO:0000313" key="3">
    <source>
        <dbReference type="Proteomes" id="UP000242146"/>
    </source>
</evidence>
<reference evidence="2 3" key="1">
    <citation type="submission" date="2016-07" db="EMBL/GenBank/DDBJ databases">
        <title>Pervasive Adenine N6-methylation of Active Genes in Fungi.</title>
        <authorList>
            <consortium name="DOE Joint Genome Institute"/>
            <person name="Mondo S.J."/>
            <person name="Dannebaum R.O."/>
            <person name="Kuo R.C."/>
            <person name="Labutti K."/>
            <person name="Haridas S."/>
            <person name="Kuo A."/>
            <person name="Salamov A."/>
            <person name="Ahrendt S.R."/>
            <person name="Lipzen A."/>
            <person name="Sullivan W."/>
            <person name="Andreopoulos W.B."/>
            <person name="Clum A."/>
            <person name="Lindquist E."/>
            <person name="Daum C."/>
            <person name="Ramamoorthy G.K."/>
            <person name="Gryganskyi A."/>
            <person name="Culley D."/>
            <person name="Magnuson J.K."/>
            <person name="James T.Y."/>
            <person name="O'Malley M.A."/>
            <person name="Stajich J.E."/>
            <person name="Spatafora J.W."/>
            <person name="Visel A."/>
            <person name="Grigoriev I.V."/>
        </authorList>
    </citation>
    <scope>NUCLEOTIDE SEQUENCE [LARGE SCALE GENOMIC DNA]</scope>
    <source>
        <strain evidence="2 3">NRRL 3301</strain>
    </source>
</reference>
<dbReference type="Proteomes" id="UP000242146">
    <property type="component" value="Unassembled WGS sequence"/>
</dbReference>
<feature type="coiled-coil region" evidence="1">
    <location>
        <begin position="61"/>
        <end position="120"/>
    </location>
</feature>
<organism evidence="2 3">
    <name type="scientific">Hesseltinella vesiculosa</name>
    <dbReference type="NCBI Taxonomy" id="101127"/>
    <lineage>
        <taxon>Eukaryota</taxon>
        <taxon>Fungi</taxon>
        <taxon>Fungi incertae sedis</taxon>
        <taxon>Mucoromycota</taxon>
        <taxon>Mucoromycotina</taxon>
        <taxon>Mucoromycetes</taxon>
        <taxon>Mucorales</taxon>
        <taxon>Cunninghamellaceae</taxon>
        <taxon>Hesseltinella</taxon>
    </lineage>
</organism>
<keyword evidence="1" id="KW-0175">Coiled coil</keyword>
<dbReference type="EMBL" id="MCGT01000037">
    <property type="protein sequence ID" value="ORX46545.1"/>
    <property type="molecule type" value="Genomic_DNA"/>
</dbReference>
<comment type="caution">
    <text evidence="2">The sequence shown here is derived from an EMBL/GenBank/DDBJ whole genome shotgun (WGS) entry which is preliminary data.</text>
</comment>
<keyword evidence="3" id="KW-1185">Reference proteome</keyword>
<gene>
    <name evidence="2" type="ORF">DM01DRAFT_1339543</name>
</gene>
<protein>
    <submittedName>
        <fullName evidence="2">Uncharacterized protein</fullName>
    </submittedName>
</protein>
<evidence type="ECO:0000313" key="2">
    <source>
        <dbReference type="EMBL" id="ORX46545.1"/>
    </source>
</evidence>
<name>A0A1X2G6T9_9FUNG</name>